<dbReference type="InterPro" id="IPR036291">
    <property type="entry name" value="NAD(P)-bd_dom_sf"/>
</dbReference>
<evidence type="ECO:0000259" key="6">
    <source>
        <dbReference type="Pfam" id="PF00389"/>
    </source>
</evidence>
<keyword evidence="10" id="KW-1185">Reference proteome</keyword>
<keyword evidence="1 5" id="KW-0963">Cytoplasm</keyword>
<comment type="subunit">
    <text evidence="5">Homodimer.</text>
</comment>
<feature type="binding site" evidence="5">
    <location>
        <position position="234"/>
    </location>
    <ligand>
        <name>NAD(+)</name>
        <dbReference type="ChEBI" id="CHEBI:57540"/>
    </ligand>
</feature>
<comment type="catalytic activity">
    <reaction evidence="5">
        <text>4-phospho-D-erythronate + NAD(+) = (R)-3-hydroxy-2-oxo-4-phosphooxybutanoate + NADH + H(+)</text>
        <dbReference type="Rhea" id="RHEA:18829"/>
        <dbReference type="ChEBI" id="CHEBI:15378"/>
        <dbReference type="ChEBI" id="CHEBI:57540"/>
        <dbReference type="ChEBI" id="CHEBI:57945"/>
        <dbReference type="ChEBI" id="CHEBI:58538"/>
        <dbReference type="ChEBI" id="CHEBI:58766"/>
        <dbReference type="EC" id="1.1.1.290"/>
    </reaction>
</comment>
<dbReference type="Pfam" id="PF11890">
    <property type="entry name" value="DUF3410"/>
    <property type="match status" value="1"/>
</dbReference>
<feature type="domain" description="D-isomer specific 2-hydroxyacid dehydrogenase catalytic" evidence="6">
    <location>
        <begin position="10"/>
        <end position="280"/>
    </location>
</feature>
<comment type="pathway">
    <text evidence="5">Cofactor biosynthesis; pyridoxine 5'-phosphate biosynthesis; pyridoxine 5'-phosphate from D-erythrose 4-phosphate: step 2/5.</text>
</comment>
<gene>
    <name evidence="5" type="primary">pdxB</name>
    <name evidence="9" type="ORF">ACFO4O_06200</name>
</gene>
<dbReference type="Proteomes" id="UP001595897">
    <property type="component" value="Unassembled WGS sequence"/>
</dbReference>
<comment type="similarity">
    <text evidence="5">Belongs to the D-isomer specific 2-hydroxyacid dehydrogenase family. PdxB subfamily.</text>
</comment>
<dbReference type="SUPFAM" id="SSF52283">
    <property type="entry name" value="Formate/glycerate dehydrogenase catalytic domain-like"/>
    <property type="match status" value="1"/>
</dbReference>
<dbReference type="Pfam" id="PF02826">
    <property type="entry name" value="2-Hacid_dh_C"/>
    <property type="match status" value="1"/>
</dbReference>
<dbReference type="Gene3D" id="3.40.50.720">
    <property type="entry name" value="NAD(P)-binding Rossmann-like Domain"/>
    <property type="match status" value="2"/>
</dbReference>
<feature type="active site" evidence="5">
    <location>
        <position position="239"/>
    </location>
</feature>
<evidence type="ECO:0000259" key="8">
    <source>
        <dbReference type="Pfam" id="PF11890"/>
    </source>
</evidence>
<feature type="domain" description="D-isomer specific 2-hydroxyacid dehydrogenase NAD-binding" evidence="7">
    <location>
        <begin position="111"/>
        <end position="246"/>
    </location>
</feature>
<comment type="caution">
    <text evidence="5">Lacks conserved residue(s) required for the propagation of feature annotation.</text>
</comment>
<evidence type="ECO:0000256" key="4">
    <source>
        <dbReference type="ARBA" id="ARBA00023096"/>
    </source>
</evidence>
<keyword evidence="3 5" id="KW-0520">NAD</keyword>
<dbReference type="Gene3D" id="3.30.1370.170">
    <property type="match status" value="1"/>
</dbReference>
<dbReference type="Pfam" id="PF00389">
    <property type="entry name" value="2-Hacid_dh"/>
    <property type="match status" value="1"/>
</dbReference>
<sequence>MNILYDDNMPYAKEYFRGLGQALPFTAGALDNTLLANCEALLVRSTTKVDAALLNEAPNLRYVATATAGFNHLSLTDLTARGIHWYSAGGCNARAVAEYVLACLYVLAQRDGFLLSNKTVAVVGVGNVGSTLKSLLQSVGIKVIAYDPPRATRDPAFISAEFSQVLKADIISLHTPLVKDGDFPTEHMFDASVLETLGPQQILINACRGEVLDNAALLALMRKDQSSMPKVILDCWEHEPEIDRELLPYITFASAHTAGHSLEGKARGTDMVYADLCRFLSLPLTLTLEDFLPVFSLSAEQTQKLHDVSASESTQTIVCESIKCMYDIENDDSFFRRYMAKSHSFSELRRNYHVRREWPAAKIAIQNKKAASVLGELGFKLANDSK</sequence>
<feature type="active site" evidence="5">
    <location>
        <position position="208"/>
    </location>
</feature>
<comment type="caution">
    <text evidence="9">The sequence shown here is derived from an EMBL/GenBank/DDBJ whole genome shotgun (WGS) entry which is preliminary data.</text>
</comment>
<accession>A0ABV9LU76</accession>
<dbReference type="InterPro" id="IPR050223">
    <property type="entry name" value="D-isomer_2-hydroxyacid_DH"/>
</dbReference>
<dbReference type="InterPro" id="IPR006139">
    <property type="entry name" value="D-isomer_2_OHA_DH_cat_dom"/>
</dbReference>
<comment type="function">
    <text evidence="5">Catalyzes the oxidation of erythronate-4-phosphate to 3-hydroxy-2-oxo-4-phosphonooxybutanoate.</text>
</comment>
<dbReference type="PANTHER" id="PTHR10996:SF178">
    <property type="entry name" value="2-HYDROXYACID DEHYDROGENASE YGL185C-RELATED"/>
    <property type="match status" value="1"/>
</dbReference>
<dbReference type="InterPro" id="IPR024531">
    <property type="entry name" value="Erythronate-4-P_DHase_dimer"/>
</dbReference>
<dbReference type="PROSITE" id="PS00065">
    <property type="entry name" value="D_2_HYDROXYACID_DH_1"/>
    <property type="match status" value="1"/>
</dbReference>
<dbReference type="PANTHER" id="PTHR10996">
    <property type="entry name" value="2-HYDROXYACID DEHYDROGENASE-RELATED"/>
    <property type="match status" value="1"/>
</dbReference>
<dbReference type="InterPro" id="IPR038251">
    <property type="entry name" value="PdxB_dimer_sf"/>
</dbReference>
<dbReference type="InterPro" id="IPR006140">
    <property type="entry name" value="D-isomer_DH_NAD-bd"/>
</dbReference>
<evidence type="ECO:0000313" key="9">
    <source>
        <dbReference type="EMBL" id="MFC4699744.1"/>
    </source>
</evidence>
<proteinExistence type="inferred from homology"/>
<evidence type="ECO:0000256" key="3">
    <source>
        <dbReference type="ARBA" id="ARBA00023027"/>
    </source>
</evidence>
<dbReference type="EC" id="1.1.1.290" evidence="5"/>
<dbReference type="InterPro" id="IPR029752">
    <property type="entry name" value="D-isomer_DH_CS1"/>
</dbReference>
<comment type="subcellular location">
    <subcellularLocation>
        <location evidence="5">Cytoplasm</location>
    </subcellularLocation>
</comment>
<dbReference type="CDD" id="cd12158">
    <property type="entry name" value="ErythrP_dh"/>
    <property type="match status" value="1"/>
</dbReference>
<feature type="binding site" evidence="5">
    <location>
        <position position="147"/>
    </location>
    <ligand>
        <name>NAD(+)</name>
        <dbReference type="ChEBI" id="CHEBI:57540"/>
    </ligand>
</feature>
<dbReference type="RefSeq" id="WP_382406554.1">
    <property type="nucleotide sequence ID" value="NZ_JBHSGU010000002.1"/>
</dbReference>
<dbReference type="SUPFAM" id="SSF51735">
    <property type="entry name" value="NAD(P)-binding Rossmann-fold domains"/>
    <property type="match status" value="1"/>
</dbReference>
<feature type="binding site" evidence="5">
    <location>
        <position position="175"/>
    </location>
    <ligand>
        <name>NAD(+)</name>
        <dbReference type="ChEBI" id="CHEBI:57540"/>
    </ligand>
</feature>
<feature type="domain" description="Erythronate-4-phosphate dehydrogenase dimerisation" evidence="8">
    <location>
        <begin position="311"/>
        <end position="378"/>
    </location>
</feature>
<reference evidence="10" key="1">
    <citation type="journal article" date="2019" name="Int. J. Syst. Evol. Microbiol.">
        <title>The Global Catalogue of Microorganisms (GCM) 10K type strain sequencing project: providing services to taxonomists for standard genome sequencing and annotation.</title>
        <authorList>
            <consortium name="The Broad Institute Genomics Platform"/>
            <consortium name="The Broad Institute Genome Sequencing Center for Infectious Disease"/>
            <person name="Wu L."/>
            <person name="Ma J."/>
        </authorList>
    </citation>
    <scope>NUCLEOTIDE SEQUENCE [LARGE SCALE GENOMIC DNA]</scope>
    <source>
        <strain evidence="10">KACC 12507</strain>
    </source>
</reference>
<dbReference type="HAMAP" id="MF_01825">
    <property type="entry name" value="PdxB"/>
    <property type="match status" value="1"/>
</dbReference>
<evidence type="ECO:0000256" key="5">
    <source>
        <dbReference type="HAMAP-Rule" id="MF_01825"/>
    </source>
</evidence>
<feature type="binding site" evidence="5">
    <location>
        <position position="45"/>
    </location>
    <ligand>
        <name>substrate</name>
    </ligand>
</feature>
<evidence type="ECO:0000259" key="7">
    <source>
        <dbReference type="Pfam" id="PF02826"/>
    </source>
</evidence>
<dbReference type="GO" id="GO:0033711">
    <property type="term" value="F:4-phosphoerythronate dehydrogenase activity"/>
    <property type="evidence" value="ECO:0007669"/>
    <property type="project" value="UniProtKB-EC"/>
</dbReference>
<evidence type="ECO:0000313" key="10">
    <source>
        <dbReference type="Proteomes" id="UP001595897"/>
    </source>
</evidence>
<evidence type="ECO:0000256" key="1">
    <source>
        <dbReference type="ARBA" id="ARBA00022490"/>
    </source>
</evidence>
<organism evidence="9 10">
    <name type="scientific">Glaciecola siphonariae</name>
    <dbReference type="NCBI Taxonomy" id="521012"/>
    <lineage>
        <taxon>Bacteria</taxon>
        <taxon>Pseudomonadati</taxon>
        <taxon>Pseudomonadota</taxon>
        <taxon>Gammaproteobacteria</taxon>
        <taxon>Alteromonadales</taxon>
        <taxon>Alteromonadaceae</taxon>
        <taxon>Glaciecola</taxon>
    </lineage>
</organism>
<keyword evidence="4 5" id="KW-0664">Pyridoxine biosynthesis</keyword>
<feature type="binding site" evidence="5">
    <location>
        <position position="67"/>
    </location>
    <ligand>
        <name>substrate</name>
    </ligand>
</feature>
<name>A0ABV9LU76_9ALTE</name>
<dbReference type="InterPro" id="IPR020921">
    <property type="entry name" value="Erythronate-4-P_DHase"/>
</dbReference>
<protein>
    <recommendedName>
        <fullName evidence="5">Erythronate-4-phosphate dehydrogenase</fullName>
        <ecNumber evidence="5">1.1.1.290</ecNumber>
    </recommendedName>
</protein>
<feature type="binding site" evidence="5">
    <location>
        <position position="259"/>
    </location>
    <ligand>
        <name>NAD(+)</name>
        <dbReference type="ChEBI" id="CHEBI:57540"/>
    </ligand>
</feature>
<feature type="active site" description="Proton donor" evidence="5">
    <location>
        <position position="256"/>
    </location>
</feature>
<keyword evidence="2 5" id="KW-0560">Oxidoreductase</keyword>
<evidence type="ECO:0000256" key="2">
    <source>
        <dbReference type="ARBA" id="ARBA00023002"/>
    </source>
</evidence>
<dbReference type="EMBL" id="JBHSGU010000002">
    <property type="protein sequence ID" value="MFC4699744.1"/>
    <property type="molecule type" value="Genomic_DNA"/>
</dbReference>